<comment type="caution">
    <text evidence="2">The sequence shown here is derived from an EMBL/GenBank/DDBJ whole genome shotgun (WGS) entry which is preliminary data.</text>
</comment>
<evidence type="ECO:0000256" key="1">
    <source>
        <dbReference type="SAM" id="SignalP"/>
    </source>
</evidence>
<sequence length="241" mass="24812">MRILSRSILAGALVVGSLIGGSTALAAPPPAATASTAKLSQADEQFYRDRATNLGMNKAAINRMIVNLKKGILPLSQTSGSPVSETSKTENGFAVTTKTFADGSISKSSFEIPKRITPGAATPFSIGGCSDQSGVGVFPFTGCKVRTDQATLTIEFEADGRLGSNGNNPSFAAKITRIYGAWISTAGSASGPTMEVLTGTQVGSSPARARTSYLVTGGGIGTTTVSLTFYVRDGSRWDTSP</sequence>
<protein>
    <submittedName>
        <fullName evidence="2">Uncharacterized protein</fullName>
    </submittedName>
</protein>
<dbReference type="Proteomes" id="UP000521748">
    <property type="component" value="Unassembled WGS sequence"/>
</dbReference>
<name>A0A7Y9S5G7_9MICC</name>
<gene>
    <name evidence="2" type="ORF">FHU41_000247</name>
</gene>
<organism evidence="2 3">
    <name type="scientific">Psychromicrobium silvestre</name>
    <dbReference type="NCBI Taxonomy" id="1645614"/>
    <lineage>
        <taxon>Bacteria</taxon>
        <taxon>Bacillati</taxon>
        <taxon>Actinomycetota</taxon>
        <taxon>Actinomycetes</taxon>
        <taxon>Micrococcales</taxon>
        <taxon>Micrococcaceae</taxon>
        <taxon>Psychromicrobium</taxon>
    </lineage>
</organism>
<feature type="chain" id="PRO_5030784127" evidence="1">
    <location>
        <begin position="27"/>
        <end position="241"/>
    </location>
</feature>
<evidence type="ECO:0000313" key="2">
    <source>
        <dbReference type="EMBL" id="NYE94026.1"/>
    </source>
</evidence>
<dbReference type="AlphaFoldDB" id="A0A7Y9S5G7"/>
<dbReference type="EMBL" id="JACBYQ010000001">
    <property type="protein sequence ID" value="NYE94026.1"/>
    <property type="molecule type" value="Genomic_DNA"/>
</dbReference>
<reference evidence="2 3" key="1">
    <citation type="submission" date="2020-07" db="EMBL/GenBank/DDBJ databases">
        <title>Sequencing the genomes of 1000 actinobacteria strains.</title>
        <authorList>
            <person name="Klenk H.-P."/>
        </authorList>
    </citation>
    <scope>NUCLEOTIDE SEQUENCE [LARGE SCALE GENOMIC DNA]</scope>
    <source>
        <strain evidence="2 3">DSM 102047</strain>
    </source>
</reference>
<keyword evidence="1" id="KW-0732">Signal</keyword>
<dbReference type="RefSeq" id="WP_179387846.1">
    <property type="nucleotide sequence ID" value="NZ_JACBYQ010000001.1"/>
</dbReference>
<accession>A0A7Y9S5G7</accession>
<evidence type="ECO:0000313" key="3">
    <source>
        <dbReference type="Proteomes" id="UP000521748"/>
    </source>
</evidence>
<proteinExistence type="predicted"/>
<feature type="signal peptide" evidence="1">
    <location>
        <begin position="1"/>
        <end position="26"/>
    </location>
</feature>
<keyword evidence="3" id="KW-1185">Reference proteome</keyword>